<keyword evidence="5" id="KW-1185">Reference proteome</keyword>
<dbReference type="PANTHER" id="PTHR46825">
    <property type="entry name" value="D-ALANYL-D-ALANINE-CARBOXYPEPTIDASE/ENDOPEPTIDASE AMPH"/>
    <property type="match status" value="1"/>
</dbReference>
<evidence type="ECO:0000256" key="2">
    <source>
        <dbReference type="ARBA" id="ARBA00023136"/>
    </source>
</evidence>
<dbReference type="SUPFAM" id="SSF56601">
    <property type="entry name" value="beta-lactamase/transpeptidase-like"/>
    <property type="match status" value="1"/>
</dbReference>
<keyword evidence="2" id="KW-0472">Membrane</keyword>
<dbReference type="Pfam" id="PF00144">
    <property type="entry name" value="Beta-lactamase"/>
    <property type="match status" value="1"/>
</dbReference>
<organism evidence="4 5">
    <name type="scientific">Mucilaginibacter ginkgonis</name>
    <dbReference type="NCBI Taxonomy" id="2682091"/>
    <lineage>
        <taxon>Bacteria</taxon>
        <taxon>Pseudomonadati</taxon>
        <taxon>Bacteroidota</taxon>
        <taxon>Sphingobacteriia</taxon>
        <taxon>Sphingobacteriales</taxon>
        <taxon>Sphingobacteriaceae</taxon>
        <taxon>Mucilaginibacter</taxon>
    </lineage>
</organism>
<evidence type="ECO:0000313" key="4">
    <source>
        <dbReference type="EMBL" id="QQL51080.1"/>
    </source>
</evidence>
<dbReference type="RefSeq" id="WP_157523653.1">
    <property type="nucleotide sequence ID" value="NZ_CP066775.1"/>
</dbReference>
<sequence>MKRLNLTLTILALSIICYGQAVPTSPALNNKFQQFINAYNTGDTLKFCGFYASETPNDKLIEKSVKQTLSEYSFSGKLKLMKVKPTSPTETTIVARNESFGCWFEIYWITDANQHYKEHHMRPIRLSSDFLQTGLLSQQQVLTEADAYIKGLADQKVFAGNLLIAKDGKILYNKSFGTNPAGAPNTSAQQFDLASMGKLFTTISVLQLADQHKLSLTDSVGKLIPQLKNKSLRGITVEQLLTHTSGMGDFFEDPAFDPMNGKKFTEADVIPAIEKDQLHFPPGKEFRYSNTGFLLLGLIVEKQSGQDFKTYVREHIFKPAQMMYSEPANGAGGGMSTVNDIYSFSKAISDNKLLSPATTKQFLTFNNANWGLGQEYQQLGNEVITGHSGGFPGICTELNMYQNAGYTVVILSNTEPPFGHFISDKIKELVVRR</sequence>
<evidence type="ECO:0000256" key="1">
    <source>
        <dbReference type="ARBA" id="ARBA00004370"/>
    </source>
</evidence>
<dbReference type="Proteomes" id="UP000429232">
    <property type="component" value="Chromosome"/>
</dbReference>
<dbReference type="InterPro" id="IPR050491">
    <property type="entry name" value="AmpC-like"/>
</dbReference>
<dbReference type="PANTHER" id="PTHR46825:SF11">
    <property type="entry name" value="PENICILLIN-BINDING PROTEIN 4"/>
    <property type="match status" value="1"/>
</dbReference>
<feature type="domain" description="Beta-lactamase-related" evidence="3">
    <location>
        <begin position="147"/>
        <end position="322"/>
    </location>
</feature>
<dbReference type="KEGG" id="mgik:GO620_006420"/>
<dbReference type="InterPro" id="IPR012338">
    <property type="entry name" value="Beta-lactam/transpept-like"/>
</dbReference>
<evidence type="ECO:0000259" key="3">
    <source>
        <dbReference type="Pfam" id="PF00144"/>
    </source>
</evidence>
<protein>
    <submittedName>
        <fullName evidence="4">Beta-lactamase family protein</fullName>
    </submittedName>
</protein>
<name>A0A6I4I0J3_9SPHI</name>
<proteinExistence type="predicted"/>
<comment type="subcellular location">
    <subcellularLocation>
        <location evidence="1">Membrane</location>
    </subcellularLocation>
</comment>
<gene>
    <name evidence="4" type="ORF">GO620_006420</name>
</gene>
<evidence type="ECO:0000313" key="5">
    <source>
        <dbReference type="Proteomes" id="UP000429232"/>
    </source>
</evidence>
<dbReference type="Gene3D" id="3.40.710.10">
    <property type="entry name" value="DD-peptidase/beta-lactamase superfamily"/>
    <property type="match status" value="1"/>
</dbReference>
<dbReference type="AlphaFoldDB" id="A0A6I4I0J3"/>
<accession>A0A6I4I0J3</accession>
<dbReference type="InterPro" id="IPR001466">
    <property type="entry name" value="Beta-lactam-related"/>
</dbReference>
<reference evidence="4 5" key="1">
    <citation type="submission" date="2020-12" db="EMBL/GenBank/DDBJ databases">
        <title>HMF7856_wgs.fasta genome submission.</title>
        <authorList>
            <person name="Kang H."/>
            <person name="Kim H."/>
            <person name="Joh K."/>
        </authorList>
    </citation>
    <scope>NUCLEOTIDE SEQUENCE [LARGE SCALE GENOMIC DNA]</scope>
    <source>
        <strain evidence="4 5">HMF7856</strain>
    </source>
</reference>
<dbReference type="EMBL" id="CP066775">
    <property type="protein sequence ID" value="QQL51080.1"/>
    <property type="molecule type" value="Genomic_DNA"/>
</dbReference>